<evidence type="ECO:0000256" key="1">
    <source>
        <dbReference type="SAM" id="Phobius"/>
    </source>
</evidence>
<evidence type="ECO:0000313" key="3">
    <source>
        <dbReference type="Proteomes" id="UP001153292"/>
    </source>
</evidence>
<protein>
    <submittedName>
        <fullName evidence="2">Uncharacterized protein</fullName>
    </submittedName>
</protein>
<name>A0ABN8L0X5_CHISP</name>
<gene>
    <name evidence="2" type="ORF">CHILSU_LOCUS879</name>
</gene>
<feature type="transmembrane region" description="Helical" evidence="1">
    <location>
        <begin position="39"/>
        <end position="56"/>
    </location>
</feature>
<proteinExistence type="predicted"/>
<dbReference type="EMBL" id="OU963903">
    <property type="protein sequence ID" value="CAH2980155.1"/>
    <property type="molecule type" value="Genomic_DNA"/>
</dbReference>
<reference evidence="2" key="1">
    <citation type="submission" date="2021-12" db="EMBL/GenBank/DDBJ databases">
        <authorList>
            <person name="King R."/>
        </authorList>
    </citation>
    <scope>NUCLEOTIDE SEQUENCE</scope>
</reference>
<keyword evidence="1" id="KW-0812">Transmembrane</keyword>
<accession>A0ABN8L0X5</accession>
<evidence type="ECO:0000313" key="2">
    <source>
        <dbReference type="EMBL" id="CAH2980155.1"/>
    </source>
</evidence>
<keyword evidence="1" id="KW-0472">Membrane</keyword>
<organism evidence="2 3">
    <name type="scientific">Chilo suppressalis</name>
    <name type="common">Asiatic rice borer moth</name>
    <dbReference type="NCBI Taxonomy" id="168631"/>
    <lineage>
        <taxon>Eukaryota</taxon>
        <taxon>Metazoa</taxon>
        <taxon>Ecdysozoa</taxon>
        <taxon>Arthropoda</taxon>
        <taxon>Hexapoda</taxon>
        <taxon>Insecta</taxon>
        <taxon>Pterygota</taxon>
        <taxon>Neoptera</taxon>
        <taxon>Endopterygota</taxon>
        <taxon>Lepidoptera</taxon>
        <taxon>Glossata</taxon>
        <taxon>Ditrysia</taxon>
        <taxon>Pyraloidea</taxon>
        <taxon>Crambidae</taxon>
        <taxon>Crambinae</taxon>
        <taxon>Chilo</taxon>
    </lineage>
</organism>
<keyword evidence="3" id="KW-1185">Reference proteome</keyword>
<dbReference type="Proteomes" id="UP001153292">
    <property type="component" value="Chromosome 10"/>
</dbReference>
<keyword evidence="1" id="KW-1133">Transmembrane helix</keyword>
<sequence>MERGRKSRRGRYHAHCNSNICNNFTSPQHPKTQSFLKNLYSFFIMSSLIALIYLMLQYHCQNCRDKCDMNNISKNLEDISRNLSIIKDSYYDLEVKISQFSQELPKLEGQIDILGALATTMEKSHLDAWAPETVESISKVGNKPHLENITKLRPTNSTGLPEQVKINQD</sequence>